<dbReference type="GO" id="GO:0005975">
    <property type="term" value="P:carbohydrate metabolic process"/>
    <property type="evidence" value="ECO:0007669"/>
    <property type="project" value="InterPro"/>
</dbReference>
<evidence type="ECO:0000256" key="1">
    <source>
        <dbReference type="SAM" id="MobiDB-lite"/>
    </source>
</evidence>
<dbReference type="PANTHER" id="PTHR47791">
    <property type="entry name" value="MEIOTICALLY UP-REGULATED GENE 191 PROTEIN"/>
    <property type="match status" value="1"/>
</dbReference>
<keyword evidence="4" id="KW-1185">Reference proteome</keyword>
<name>A0AAD5V1A4_9APHY</name>
<dbReference type="SUPFAM" id="SSF48208">
    <property type="entry name" value="Six-hairpin glycosidases"/>
    <property type="match status" value="1"/>
</dbReference>
<organism evidence="3 4">
    <name type="scientific">Meripilus lineatus</name>
    <dbReference type="NCBI Taxonomy" id="2056292"/>
    <lineage>
        <taxon>Eukaryota</taxon>
        <taxon>Fungi</taxon>
        <taxon>Dikarya</taxon>
        <taxon>Basidiomycota</taxon>
        <taxon>Agaricomycotina</taxon>
        <taxon>Agaricomycetes</taxon>
        <taxon>Polyporales</taxon>
        <taxon>Meripilaceae</taxon>
        <taxon>Meripilus</taxon>
    </lineage>
</organism>
<dbReference type="Pfam" id="PF03663">
    <property type="entry name" value="Glyco_hydro_76"/>
    <property type="match status" value="1"/>
</dbReference>
<dbReference type="EMBL" id="JANAWD010000291">
    <property type="protein sequence ID" value="KAJ3482044.1"/>
    <property type="molecule type" value="Genomic_DNA"/>
</dbReference>
<feature type="compositionally biased region" description="Polar residues" evidence="1">
    <location>
        <begin position="462"/>
        <end position="490"/>
    </location>
</feature>
<accession>A0AAD5V1A4</accession>
<evidence type="ECO:0000313" key="3">
    <source>
        <dbReference type="EMBL" id="KAJ3482044.1"/>
    </source>
</evidence>
<keyword evidence="2" id="KW-0472">Membrane</keyword>
<evidence type="ECO:0008006" key="5">
    <source>
        <dbReference type="Google" id="ProtNLM"/>
    </source>
</evidence>
<dbReference type="InterPro" id="IPR005198">
    <property type="entry name" value="Glyco_hydro_76"/>
</dbReference>
<dbReference type="Proteomes" id="UP001212997">
    <property type="component" value="Unassembled WGS sequence"/>
</dbReference>
<comment type="caution">
    <text evidence="3">The sequence shown here is derived from an EMBL/GenBank/DDBJ whole genome shotgun (WGS) entry which is preliminary data.</text>
</comment>
<keyword evidence="2" id="KW-0812">Transmembrane</keyword>
<dbReference type="Gene3D" id="1.50.10.20">
    <property type="match status" value="1"/>
</dbReference>
<proteinExistence type="predicted"/>
<keyword evidence="2" id="KW-1133">Transmembrane helix</keyword>
<feature type="region of interest" description="Disordered" evidence="1">
    <location>
        <begin position="454"/>
        <end position="506"/>
    </location>
</feature>
<gene>
    <name evidence="3" type="ORF">NLI96_g7247</name>
</gene>
<reference evidence="3" key="1">
    <citation type="submission" date="2022-07" db="EMBL/GenBank/DDBJ databases">
        <title>Genome Sequence of Physisporinus lineatus.</title>
        <authorList>
            <person name="Buettner E."/>
        </authorList>
    </citation>
    <scope>NUCLEOTIDE SEQUENCE</scope>
    <source>
        <strain evidence="3">VT162</strain>
    </source>
</reference>
<dbReference type="PANTHER" id="PTHR47791:SF3">
    <property type="entry name" value="MEIOTICALLY UP-REGULATED GENE 191 PROTEIN"/>
    <property type="match status" value="1"/>
</dbReference>
<evidence type="ECO:0000313" key="4">
    <source>
        <dbReference type="Proteomes" id="UP001212997"/>
    </source>
</evidence>
<feature type="transmembrane region" description="Helical" evidence="2">
    <location>
        <begin position="362"/>
        <end position="386"/>
    </location>
</feature>
<evidence type="ECO:0000256" key="2">
    <source>
        <dbReference type="SAM" id="Phobius"/>
    </source>
</evidence>
<sequence>MSNTSKLERNAVAVDVINTVYPLLDPSTGIQGWYAHAASLVSAVAAHDALMCTTQNQEWVIQTLKSVAQLHDGFYEIPSHLWYLATMKAHQAYEDSSMLDFAIAGWNTTTKSLITPENAASGTHPLKNVTFNSTCHGDSTAGGLFLFRAYLALSAYLFEETGDQKYSTAAELSAQFIKSQLSNGTLVFNNITLSNCQVEVRVNTYSTGYFLEGLSVHANVTGNTTWTSFLNQLTSASVRYPGWARSDGVITEGSLGVPVGPDDRDFGFPLKGILIRGLFETYKRTTNSNLAALISGFITVQLNALLELAKSSSANRFSPSWPGPSSNALSPLGQLAALDVFNAGIGIATRLNPDAAKSSKHVVVIAVVVPVGAFVVVAILAAIIYFRRRKASTRRISLLSISTEHPSQGVEGQPMGESSYIQPFPLSSARNLDREKNPCSERSQHDAKIRNEYSHGHRSMPSEGSGSQYLISPVTDSSRQISTQVMSESGTTDRETSHISLSGPEDPTAIPELLQRLNRAIANLPHGGLQEGEGDDPPEYFAR</sequence>
<dbReference type="InterPro" id="IPR008928">
    <property type="entry name" value="6-hairpin_glycosidase_sf"/>
</dbReference>
<dbReference type="InterPro" id="IPR053169">
    <property type="entry name" value="MUG_Protein"/>
</dbReference>
<protein>
    <recommendedName>
        <fullName evidence="5">Glycoside hydrolase family 76 protein</fullName>
    </recommendedName>
</protein>
<dbReference type="AlphaFoldDB" id="A0AAD5V1A4"/>